<evidence type="ECO:0000313" key="7">
    <source>
        <dbReference type="Proteomes" id="UP000032305"/>
    </source>
</evidence>
<accession>A0A0A1W2L2</accession>
<dbReference type="InterPro" id="IPR016032">
    <property type="entry name" value="Sig_transdc_resp-reg_C-effctor"/>
</dbReference>
<gene>
    <name evidence="6" type="ORF">SP5_005_01110</name>
</gene>
<dbReference type="Pfam" id="PF13211">
    <property type="entry name" value="DUF4019"/>
    <property type="match status" value="1"/>
</dbReference>
<dbReference type="Proteomes" id="UP000032305">
    <property type="component" value="Unassembled WGS sequence"/>
</dbReference>
<feature type="transmembrane region" description="Helical" evidence="4">
    <location>
        <begin position="114"/>
        <end position="133"/>
    </location>
</feature>
<dbReference type="PRINTS" id="PR00038">
    <property type="entry name" value="HTHLUXR"/>
</dbReference>
<dbReference type="eggNOG" id="COG2197">
    <property type="taxonomic scope" value="Bacteria"/>
</dbReference>
<dbReference type="CDD" id="cd06170">
    <property type="entry name" value="LuxR_C_like"/>
    <property type="match status" value="1"/>
</dbReference>
<dbReference type="InterPro" id="IPR000792">
    <property type="entry name" value="Tscrpt_reg_LuxR_C"/>
</dbReference>
<keyword evidence="4" id="KW-1133">Transmembrane helix</keyword>
<dbReference type="SMART" id="SM00421">
    <property type="entry name" value="HTH_LUXR"/>
    <property type="match status" value="1"/>
</dbReference>
<dbReference type="PANTHER" id="PTHR44688">
    <property type="entry name" value="DNA-BINDING TRANSCRIPTIONAL ACTIVATOR DEVR_DOSR"/>
    <property type="match status" value="1"/>
</dbReference>
<name>A0A0A1W2L2_9SPHN</name>
<dbReference type="Pfam" id="PF00196">
    <property type="entry name" value="GerE"/>
    <property type="match status" value="1"/>
</dbReference>
<keyword evidence="4" id="KW-0472">Membrane</keyword>
<evidence type="ECO:0000259" key="5">
    <source>
        <dbReference type="PROSITE" id="PS50043"/>
    </source>
</evidence>
<comment type="caution">
    <text evidence="6">The sequence shown here is derived from an EMBL/GenBank/DDBJ whole genome shotgun (WGS) entry which is preliminary data.</text>
</comment>
<sequence length="259" mass="28052">MTMQAKAGIGALTDREKQTLRLIVRGHDAKSIARELNLSVHTINERLRDARRKLAVSSSREAARMLLEVEGDTSLPTPEYVGDMRIGEDSVASVADDEPVPIVGARAGSRRARIIIGATLMTLAFSLLALGGLTHMASAPPQAAPTSNAATDPAAVEVAQRFVQMIDQGRWADSYRLTTASFRTLNTEQVWATTSEKARAPLGKMASRTFLSQDDIPAPPAGYRMVRFNTRFGTSAAIVETVTLERENGEWRVAGIYVG</sequence>
<dbReference type="OrthoDB" id="7193436at2"/>
<dbReference type="InterPro" id="IPR025091">
    <property type="entry name" value="DUF4019"/>
</dbReference>
<dbReference type="SUPFAM" id="SSF46894">
    <property type="entry name" value="C-terminal effector domain of the bipartite response regulators"/>
    <property type="match status" value="1"/>
</dbReference>
<reference evidence="6 7" key="1">
    <citation type="submission" date="2014-11" db="EMBL/GenBank/DDBJ databases">
        <title>Whole genome shotgun sequence of Sphingomonas parapaucimobilis NBRC 15100.</title>
        <authorList>
            <person name="Katano-Makiyama Y."/>
            <person name="Hosoyama A."/>
            <person name="Hashimoto M."/>
            <person name="Hosoyama Y."/>
            <person name="Noguchi M."/>
            <person name="Numata M."/>
            <person name="Tsuchikane K."/>
            <person name="Hirakata S."/>
            <person name="Uohara A."/>
            <person name="Shimodaira J."/>
            <person name="Ohji S."/>
            <person name="Ichikawa N."/>
            <person name="Kimura A."/>
            <person name="Yamazoe A."/>
            <person name="Fujita N."/>
        </authorList>
    </citation>
    <scope>NUCLEOTIDE SEQUENCE [LARGE SCALE GENOMIC DNA]</scope>
    <source>
        <strain evidence="6 7">NBRC 15100</strain>
    </source>
</reference>
<feature type="domain" description="HTH luxR-type" evidence="5">
    <location>
        <begin position="5"/>
        <end position="70"/>
    </location>
</feature>
<proteinExistence type="predicted"/>
<dbReference type="PROSITE" id="PS50043">
    <property type="entry name" value="HTH_LUXR_2"/>
    <property type="match status" value="1"/>
</dbReference>
<keyword evidence="7" id="KW-1185">Reference proteome</keyword>
<keyword evidence="3" id="KW-0804">Transcription</keyword>
<organism evidence="6 7">
    <name type="scientific">Sphingomonas parapaucimobilis NBRC 15100</name>
    <dbReference type="NCBI Taxonomy" id="1219049"/>
    <lineage>
        <taxon>Bacteria</taxon>
        <taxon>Pseudomonadati</taxon>
        <taxon>Pseudomonadota</taxon>
        <taxon>Alphaproteobacteria</taxon>
        <taxon>Sphingomonadales</taxon>
        <taxon>Sphingomonadaceae</taxon>
        <taxon>Sphingomonas</taxon>
    </lineage>
</organism>
<evidence type="ECO:0000313" key="6">
    <source>
        <dbReference type="EMBL" id="GAL99587.1"/>
    </source>
</evidence>
<protein>
    <recommendedName>
        <fullName evidence="5">HTH luxR-type domain-containing protein</fullName>
    </recommendedName>
</protein>
<keyword evidence="4" id="KW-0812">Transmembrane</keyword>
<dbReference type="GO" id="GO:0006355">
    <property type="term" value="P:regulation of DNA-templated transcription"/>
    <property type="evidence" value="ECO:0007669"/>
    <property type="project" value="InterPro"/>
</dbReference>
<dbReference type="Gene3D" id="1.10.10.10">
    <property type="entry name" value="Winged helix-like DNA-binding domain superfamily/Winged helix DNA-binding domain"/>
    <property type="match status" value="1"/>
</dbReference>
<dbReference type="EMBL" id="BBPI01000005">
    <property type="protein sequence ID" value="GAL99587.1"/>
    <property type="molecule type" value="Genomic_DNA"/>
</dbReference>
<dbReference type="InterPro" id="IPR036388">
    <property type="entry name" value="WH-like_DNA-bd_sf"/>
</dbReference>
<dbReference type="RefSeq" id="WP_042482964.1">
    <property type="nucleotide sequence ID" value="NZ_BBPI01000005.1"/>
</dbReference>
<dbReference type="GO" id="GO:0003677">
    <property type="term" value="F:DNA binding"/>
    <property type="evidence" value="ECO:0007669"/>
    <property type="project" value="UniProtKB-KW"/>
</dbReference>
<keyword evidence="1" id="KW-0805">Transcription regulation</keyword>
<evidence type="ECO:0000256" key="1">
    <source>
        <dbReference type="ARBA" id="ARBA00023015"/>
    </source>
</evidence>
<dbReference type="PANTHER" id="PTHR44688:SF16">
    <property type="entry name" value="DNA-BINDING TRANSCRIPTIONAL ACTIVATOR DEVR_DOSR"/>
    <property type="match status" value="1"/>
</dbReference>
<dbReference type="AlphaFoldDB" id="A0A0A1W2L2"/>
<evidence type="ECO:0000256" key="2">
    <source>
        <dbReference type="ARBA" id="ARBA00023125"/>
    </source>
</evidence>
<evidence type="ECO:0000256" key="4">
    <source>
        <dbReference type="SAM" id="Phobius"/>
    </source>
</evidence>
<keyword evidence="2" id="KW-0238">DNA-binding</keyword>
<evidence type="ECO:0000256" key="3">
    <source>
        <dbReference type="ARBA" id="ARBA00023163"/>
    </source>
</evidence>